<organism evidence="2">
    <name type="scientific">marine sediment metagenome</name>
    <dbReference type="NCBI Taxonomy" id="412755"/>
    <lineage>
        <taxon>unclassified sequences</taxon>
        <taxon>metagenomes</taxon>
        <taxon>ecological metagenomes</taxon>
    </lineage>
</organism>
<protein>
    <submittedName>
        <fullName evidence="2">Uncharacterized protein</fullName>
    </submittedName>
</protein>
<gene>
    <name evidence="2" type="ORF">LCGC14_1308480</name>
</gene>
<evidence type="ECO:0000256" key="1">
    <source>
        <dbReference type="SAM" id="Phobius"/>
    </source>
</evidence>
<sequence length="51" mass="5847">MALADALLTFGVLFGLFVLGYCKYMDKTILEFAIEIKEIFKSQEEEVLNIQ</sequence>
<dbReference type="EMBL" id="LAZR01007700">
    <property type="protein sequence ID" value="KKM83533.1"/>
    <property type="molecule type" value="Genomic_DNA"/>
</dbReference>
<dbReference type="AlphaFoldDB" id="A0A0F9KNK5"/>
<keyword evidence="1" id="KW-0472">Membrane</keyword>
<evidence type="ECO:0000313" key="2">
    <source>
        <dbReference type="EMBL" id="KKM83533.1"/>
    </source>
</evidence>
<keyword evidence="1" id="KW-1133">Transmembrane helix</keyword>
<proteinExistence type="predicted"/>
<keyword evidence="1" id="KW-0812">Transmembrane</keyword>
<reference evidence="2" key="1">
    <citation type="journal article" date="2015" name="Nature">
        <title>Complex archaea that bridge the gap between prokaryotes and eukaryotes.</title>
        <authorList>
            <person name="Spang A."/>
            <person name="Saw J.H."/>
            <person name="Jorgensen S.L."/>
            <person name="Zaremba-Niedzwiedzka K."/>
            <person name="Martijn J."/>
            <person name="Lind A.E."/>
            <person name="van Eijk R."/>
            <person name="Schleper C."/>
            <person name="Guy L."/>
            <person name="Ettema T.J."/>
        </authorList>
    </citation>
    <scope>NUCLEOTIDE SEQUENCE</scope>
</reference>
<name>A0A0F9KNK5_9ZZZZ</name>
<feature type="transmembrane region" description="Helical" evidence="1">
    <location>
        <begin position="6"/>
        <end position="24"/>
    </location>
</feature>
<comment type="caution">
    <text evidence="2">The sequence shown here is derived from an EMBL/GenBank/DDBJ whole genome shotgun (WGS) entry which is preliminary data.</text>
</comment>
<accession>A0A0F9KNK5</accession>